<organism evidence="2 3">
    <name type="scientific">Purpureocillium lilacinum</name>
    <name type="common">Paecilomyces lilacinus</name>
    <dbReference type="NCBI Taxonomy" id="33203"/>
    <lineage>
        <taxon>Eukaryota</taxon>
        <taxon>Fungi</taxon>
        <taxon>Dikarya</taxon>
        <taxon>Ascomycota</taxon>
        <taxon>Pezizomycotina</taxon>
        <taxon>Sordariomycetes</taxon>
        <taxon>Hypocreomycetidae</taxon>
        <taxon>Hypocreales</taxon>
        <taxon>Ophiocordycipitaceae</taxon>
        <taxon>Purpureocillium</taxon>
    </lineage>
</organism>
<evidence type="ECO:0000313" key="2">
    <source>
        <dbReference type="EMBL" id="PWI65239.1"/>
    </source>
</evidence>
<proteinExistence type="predicted"/>
<comment type="caution">
    <text evidence="2">The sequence shown here is derived from an EMBL/GenBank/DDBJ whole genome shotgun (WGS) entry which is preliminary data.</text>
</comment>
<sequence length="535" mass="60141">MQSTRSIIASSDIVSLVKKRLPSPGRRRWSREGLEVAWAWRGRGSVARKGKRCAEGKMLRGRESVAWKGKRCVEGGALRGRENVAWGSVARKGGRGALSLSGLDKRLLIRPEASFERYSYVFENTENGFHHLVEIKMRTDGDAEVREVENLHDIPQLWSARQKMKERIAGGCLKLCLPKENFRHLLEHFHIDPCVLHLLQFNCYGVRGFSHDDNGTTFYIGTDLQGRNHTATTRAQKPLQHIPGIQRRIAFQPFVALMHLTNCADSMIYEDLNSIRVLESKTGRGLWAPGDREQNSNDLTELSKEIESPNGPARRCSASMGAILSALAPLKRRIEASRAYVQYLDTRLSSQSSVVFALMTSEDACIAKEIAEASRDIARLTGKDSYSMKTVAIITMAFLPATFFAALFSMPLLDWREPVVIQEKFWVYIGFTISSTILVFVGWPEHLARRAVSFVSDRSACVRYQHITTSSFLVQCGLPQGSPVSPILFLLYTEPIYRLGNPKGRFGYADDTASFAWETRCRRRQTGRRATSASS</sequence>
<dbReference type="Gene3D" id="1.20.58.340">
    <property type="entry name" value="Magnesium transport protein CorA, transmembrane region"/>
    <property type="match status" value="1"/>
</dbReference>
<reference evidence="2 3" key="1">
    <citation type="journal article" date="2016" name="Front. Microbiol.">
        <title>Genome and transcriptome sequences reveal the specific parasitism of the nematophagous Purpureocillium lilacinum 36-1.</title>
        <authorList>
            <person name="Xie J."/>
            <person name="Li S."/>
            <person name="Mo C."/>
            <person name="Xiao X."/>
            <person name="Peng D."/>
            <person name="Wang G."/>
            <person name="Xiao Y."/>
        </authorList>
    </citation>
    <scope>NUCLEOTIDE SEQUENCE [LARGE SCALE GENOMIC DNA]</scope>
    <source>
        <strain evidence="2 3">36-1</strain>
    </source>
</reference>
<protein>
    <submittedName>
        <fullName evidence="2">Uncharacterized protein</fullName>
    </submittedName>
</protein>
<dbReference type="PANTHER" id="PTHR33481">
    <property type="entry name" value="REVERSE TRANSCRIPTASE"/>
    <property type="match status" value="1"/>
</dbReference>
<dbReference type="PANTHER" id="PTHR33481:SF1">
    <property type="entry name" value="ENDONUCLEASE_EXONUCLEASE_PHOSPHATASE DOMAIN-CONTAINING PROTEIN-RELATED"/>
    <property type="match status" value="1"/>
</dbReference>
<feature type="transmembrane region" description="Helical" evidence="1">
    <location>
        <begin position="391"/>
        <end position="413"/>
    </location>
</feature>
<evidence type="ECO:0000313" key="3">
    <source>
        <dbReference type="Proteomes" id="UP000245956"/>
    </source>
</evidence>
<keyword evidence="1" id="KW-0812">Transmembrane</keyword>
<dbReference type="Proteomes" id="UP000245956">
    <property type="component" value="Unassembled WGS sequence"/>
</dbReference>
<evidence type="ECO:0000256" key="1">
    <source>
        <dbReference type="SAM" id="Phobius"/>
    </source>
</evidence>
<dbReference type="AlphaFoldDB" id="A0A2U3DSL5"/>
<dbReference type="EMBL" id="LCWV01000036">
    <property type="protein sequence ID" value="PWI65239.1"/>
    <property type="molecule type" value="Genomic_DNA"/>
</dbReference>
<name>A0A2U3DSL5_PURLI</name>
<gene>
    <name evidence="2" type="ORF">PCL_07289</name>
</gene>
<accession>A0A2U3DSL5</accession>
<keyword evidence="1" id="KW-0472">Membrane</keyword>
<keyword evidence="1" id="KW-1133">Transmembrane helix</keyword>
<feature type="transmembrane region" description="Helical" evidence="1">
    <location>
        <begin position="425"/>
        <end position="443"/>
    </location>
</feature>